<dbReference type="CDD" id="cd00293">
    <property type="entry name" value="USP-like"/>
    <property type="match status" value="1"/>
</dbReference>
<evidence type="ECO:0000256" key="1">
    <source>
        <dbReference type="ARBA" id="ARBA00008791"/>
    </source>
</evidence>
<dbReference type="Proteomes" id="UP000776164">
    <property type="component" value="Unassembled WGS sequence"/>
</dbReference>
<gene>
    <name evidence="3" type="ORF">JOE66_001974</name>
</gene>
<dbReference type="PRINTS" id="PR01438">
    <property type="entry name" value="UNVRSLSTRESS"/>
</dbReference>
<dbReference type="RefSeq" id="WP_205109002.1">
    <property type="nucleotide sequence ID" value="NZ_BAAAHT010000013.1"/>
</dbReference>
<dbReference type="EMBL" id="JAFBBU010000001">
    <property type="protein sequence ID" value="MBM7472340.1"/>
    <property type="molecule type" value="Genomic_DNA"/>
</dbReference>
<sequence>MTQHETIVGWDGSEPARLALDWAAARESGRSGSVRVVGVVDDTRASVDYLPTESDATAFEARLSAAVSMTRATHPQVHIESELLRGDPLRALLPFTAPDHLVVVGTHRRDKPFFTFGWSLGARLAAEARGPIAVIPEQASPGVERHGVVVAVDGTSTSREAAFFAGREATRTGQDLTILHAWQLLPLWQDALPPTESSLGSVASEHQALLDTVEAEVRAHLPGLITSTLLVQGAAATSILARAATAALLVVGNHRPGHPHSFRMGSVSHAVVVHLSVPTVVYGPSTREL</sequence>
<feature type="domain" description="UspA" evidence="2">
    <location>
        <begin position="148"/>
        <end position="282"/>
    </location>
</feature>
<proteinExistence type="inferred from homology"/>
<dbReference type="Gene3D" id="3.40.50.620">
    <property type="entry name" value="HUPs"/>
    <property type="match status" value="2"/>
</dbReference>
<accession>A0ABS2L6H8</accession>
<dbReference type="SUPFAM" id="SSF52402">
    <property type="entry name" value="Adenine nucleotide alpha hydrolases-like"/>
    <property type="match status" value="2"/>
</dbReference>
<dbReference type="InterPro" id="IPR006016">
    <property type="entry name" value="UspA"/>
</dbReference>
<dbReference type="PANTHER" id="PTHR46268:SF6">
    <property type="entry name" value="UNIVERSAL STRESS PROTEIN UP12"/>
    <property type="match status" value="1"/>
</dbReference>
<dbReference type="Pfam" id="PF00582">
    <property type="entry name" value="Usp"/>
    <property type="match status" value="2"/>
</dbReference>
<organism evidence="3 4">
    <name type="scientific">Subtercola frigoramans</name>
    <dbReference type="NCBI Taxonomy" id="120298"/>
    <lineage>
        <taxon>Bacteria</taxon>
        <taxon>Bacillati</taxon>
        <taxon>Actinomycetota</taxon>
        <taxon>Actinomycetes</taxon>
        <taxon>Micrococcales</taxon>
        <taxon>Microbacteriaceae</taxon>
        <taxon>Subtercola</taxon>
    </lineage>
</organism>
<reference evidence="3 4" key="1">
    <citation type="submission" date="2021-01" db="EMBL/GenBank/DDBJ databases">
        <title>Sequencing the genomes of 1000 actinobacteria strains.</title>
        <authorList>
            <person name="Klenk H.-P."/>
        </authorList>
    </citation>
    <scope>NUCLEOTIDE SEQUENCE [LARGE SCALE GENOMIC DNA]</scope>
    <source>
        <strain evidence="3 4">DSM 13057</strain>
    </source>
</reference>
<evidence type="ECO:0000313" key="4">
    <source>
        <dbReference type="Proteomes" id="UP000776164"/>
    </source>
</evidence>
<feature type="domain" description="UspA" evidence="2">
    <location>
        <begin position="7"/>
        <end position="135"/>
    </location>
</feature>
<comment type="caution">
    <text evidence="3">The sequence shown here is derived from an EMBL/GenBank/DDBJ whole genome shotgun (WGS) entry which is preliminary data.</text>
</comment>
<keyword evidence="4" id="KW-1185">Reference proteome</keyword>
<protein>
    <submittedName>
        <fullName evidence="3">Nucleotide-binding universal stress UspA family protein</fullName>
    </submittedName>
</protein>
<evidence type="ECO:0000259" key="2">
    <source>
        <dbReference type="Pfam" id="PF00582"/>
    </source>
</evidence>
<comment type="similarity">
    <text evidence="1">Belongs to the universal stress protein A family.</text>
</comment>
<name>A0ABS2L6H8_9MICO</name>
<evidence type="ECO:0000313" key="3">
    <source>
        <dbReference type="EMBL" id="MBM7472340.1"/>
    </source>
</evidence>
<dbReference type="InterPro" id="IPR006015">
    <property type="entry name" value="Universal_stress_UspA"/>
</dbReference>
<dbReference type="InterPro" id="IPR014729">
    <property type="entry name" value="Rossmann-like_a/b/a_fold"/>
</dbReference>
<dbReference type="PANTHER" id="PTHR46268">
    <property type="entry name" value="STRESS RESPONSE PROTEIN NHAX"/>
    <property type="match status" value="1"/>
</dbReference>